<dbReference type="InterPro" id="IPR016986">
    <property type="entry name" value="UCP031982_abhydr"/>
</dbReference>
<dbReference type="PANTHER" id="PTHR10272:SF0">
    <property type="entry name" value="PLATELET-ACTIVATING FACTOR ACETYLHYDROLASE"/>
    <property type="match status" value="1"/>
</dbReference>
<name>A0ABT8VG56_9BACL</name>
<feature type="domain" description="AB hydrolase-1" evidence="4">
    <location>
        <begin position="41"/>
        <end position="138"/>
    </location>
</feature>
<dbReference type="Pfam" id="PF00561">
    <property type="entry name" value="Abhydrolase_1"/>
    <property type="match status" value="1"/>
</dbReference>
<accession>A0ABT8VG56</accession>
<sequence>MGVTFPMIVMYPTDAPEKIDKLGPYDLEVSRNAEPQEGAFPLVILSHGSGGTPLVYRMLARHLARNGFIVGMPEHPFNNRNNNSLEGTVENLTHRPRHIRTAIDWFVGRKDFAKALKPDAVSLIGHSMGGYTILAAAGGVPTSFPYESPDGQSHRIPVTPDPRMKSLVLLAPASVWFQDPGALNAVDLPILMLVGEKDHYTPYFHAQIILNGVPDPKRIQHRIVENAGHFSFLSPFPEAMITASFPPSQDPPGFHRQTFHHELNAEILDFLLRNA</sequence>
<organism evidence="5 6">
    <name type="scientific">Paenibacillus ehimensis</name>
    <dbReference type="NCBI Taxonomy" id="79264"/>
    <lineage>
        <taxon>Bacteria</taxon>
        <taxon>Bacillati</taxon>
        <taxon>Bacillota</taxon>
        <taxon>Bacilli</taxon>
        <taxon>Bacillales</taxon>
        <taxon>Paenibacillaceae</taxon>
        <taxon>Paenibacillus</taxon>
    </lineage>
</organism>
<evidence type="ECO:0000256" key="3">
    <source>
        <dbReference type="ARBA" id="ARBA00023098"/>
    </source>
</evidence>
<evidence type="ECO:0000256" key="1">
    <source>
        <dbReference type="ARBA" id="ARBA00022801"/>
    </source>
</evidence>
<evidence type="ECO:0000313" key="6">
    <source>
        <dbReference type="Proteomes" id="UP001168883"/>
    </source>
</evidence>
<keyword evidence="2" id="KW-0442">Lipid degradation</keyword>
<keyword evidence="6" id="KW-1185">Reference proteome</keyword>
<gene>
    <name evidence="5" type="ORF">Q3C12_23355</name>
</gene>
<reference evidence="5" key="1">
    <citation type="submission" date="2023-07" db="EMBL/GenBank/DDBJ databases">
        <authorList>
            <person name="Aktuganov G."/>
            <person name="Boyko T."/>
            <person name="Delegan Y."/>
            <person name="Galimzianova N."/>
            <person name="Gilvanova E."/>
            <person name="Korobov V."/>
            <person name="Kuzmina L."/>
            <person name="Melentiev A."/>
            <person name="Milman P."/>
            <person name="Ryabova A."/>
            <person name="Stupak E."/>
            <person name="Yasakov T."/>
            <person name="Zharikova N."/>
            <person name="Zhurenko E."/>
        </authorList>
    </citation>
    <scope>NUCLEOTIDE SEQUENCE</scope>
    <source>
        <strain evidence="5">IB-739</strain>
    </source>
</reference>
<evidence type="ECO:0000256" key="2">
    <source>
        <dbReference type="ARBA" id="ARBA00022963"/>
    </source>
</evidence>
<evidence type="ECO:0000313" key="5">
    <source>
        <dbReference type="EMBL" id="MDO3679951.1"/>
    </source>
</evidence>
<keyword evidence="1 5" id="KW-0378">Hydrolase</keyword>
<dbReference type="InterPro" id="IPR029058">
    <property type="entry name" value="AB_hydrolase_fold"/>
</dbReference>
<dbReference type="GO" id="GO:0016787">
    <property type="term" value="F:hydrolase activity"/>
    <property type="evidence" value="ECO:0007669"/>
    <property type="project" value="UniProtKB-KW"/>
</dbReference>
<keyword evidence="3" id="KW-0443">Lipid metabolism</keyword>
<dbReference type="RefSeq" id="WP_246063080.1">
    <property type="nucleotide sequence ID" value="NZ_JAUMKJ010000033.1"/>
</dbReference>
<dbReference type="PANTHER" id="PTHR10272">
    <property type="entry name" value="PLATELET-ACTIVATING FACTOR ACETYLHYDROLASE"/>
    <property type="match status" value="1"/>
</dbReference>
<dbReference type="PIRSF" id="PIRSF031982">
    <property type="entry name" value="UCP031982_abhydr"/>
    <property type="match status" value="1"/>
</dbReference>
<comment type="caution">
    <text evidence="5">The sequence shown here is derived from an EMBL/GenBank/DDBJ whole genome shotgun (WGS) entry which is preliminary data.</text>
</comment>
<dbReference type="EMBL" id="JAUMKJ010000033">
    <property type="protein sequence ID" value="MDO3679951.1"/>
    <property type="molecule type" value="Genomic_DNA"/>
</dbReference>
<dbReference type="Proteomes" id="UP001168883">
    <property type="component" value="Unassembled WGS sequence"/>
</dbReference>
<proteinExistence type="predicted"/>
<dbReference type="InterPro" id="IPR000073">
    <property type="entry name" value="AB_hydrolase_1"/>
</dbReference>
<evidence type="ECO:0000259" key="4">
    <source>
        <dbReference type="Pfam" id="PF00561"/>
    </source>
</evidence>
<protein>
    <submittedName>
        <fullName evidence="5">Alpha/beta hydrolase</fullName>
    </submittedName>
</protein>
<dbReference type="SUPFAM" id="SSF53474">
    <property type="entry name" value="alpha/beta-Hydrolases"/>
    <property type="match status" value="1"/>
</dbReference>
<dbReference type="Gene3D" id="3.40.50.1820">
    <property type="entry name" value="alpha/beta hydrolase"/>
    <property type="match status" value="1"/>
</dbReference>